<keyword evidence="3" id="KW-1185">Reference proteome</keyword>
<dbReference type="Proteomes" id="UP001221686">
    <property type="component" value="Unassembled WGS sequence"/>
</dbReference>
<dbReference type="RefSeq" id="WP_272090048.1">
    <property type="nucleotide sequence ID" value="NZ_JAQNDL010000003.1"/>
</dbReference>
<comment type="caution">
    <text evidence="2">The sequence shown here is derived from an EMBL/GenBank/DDBJ whole genome shotgun (WGS) entry which is preliminary data.</text>
</comment>
<name>A0ABT5E795_9BACT</name>
<accession>A0ABT5E795</accession>
<organism evidence="2 3">
    <name type="scientific">Nannocystis bainbridge</name>
    <dbReference type="NCBI Taxonomy" id="2995303"/>
    <lineage>
        <taxon>Bacteria</taxon>
        <taxon>Pseudomonadati</taxon>
        <taxon>Myxococcota</taxon>
        <taxon>Polyangia</taxon>
        <taxon>Nannocystales</taxon>
        <taxon>Nannocystaceae</taxon>
        <taxon>Nannocystis</taxon>
    </lineage>
</organism>
<reference evidence="2 3" key="1">
    <citation type="submission" date="2022-11" db="EMBL/GenBank/DDBJ databases">
        <title>Minimal conservation of predation-associated metabolite biosynthetic gene clusters underscores biosynthetic potential of Myxococcota including descriptions for ten novel species: Archangium lansinium sp. nov., Myxococcus landrumus sp. nov., Nannocystis bai.</title>
        <authorList>
            <person name="Ahearne A."/>
            <person name="Stevens C."/>
            <person name="Dowd S."/>
        </authorList>
    </citation>
    <scope>NUCLEOTIDE SEQUENCE [LARGE SCALE GENOMIC DNA]</scope>
    <source>
        <strain evidence="2 3">BB15-2</strain>
    </source>
</reference>
<keyword evidence="1" id="KW-0732">Signal</keyword>
<sequence length="173" mass="18316">MRRALTMTVLLELLLPAVARADVPPPPEPPNPCADKQAGDSCSPSGVCKEGECCKRAHVSATLQHYESMKPLDQQDMDIVNPREVCSPCLRCEVASSTPVVEAKTAPVETKTTPAVEAKATPATTPQTEAKSSGCAFAGTGDGTGLLAVALLGLELVRRRRAVIRRERQARAA</sequence>
<evidence type="ECO:0000256" key="1">
    <source>
        <dbReference type="SAM" id="SignalP"/>
    </source>
</evidence>
<evidence type="ECO:0008006" key="4">
    <source>
        <dbReference type="Google" id="ProtNLM"/>
    </source>
</evidence>
<evidence type="ECO:0000313" key="3">
    <source>
        <dbReference type="Proteomes" id="UP001221686"/>
    </source>
</evidence>
<gene>
    <name evidence="2" type="ORF">POL25_31850</name>
</gene>
<feature type="signal peptide" evidence="1">
    <location>
        <begin position="1"/>
        <end position="21"/>
    </location>
</feature>
<protein>
    <recommendedName>
        <fullName evidence="4">MYXO-CTERM domain-containing protein</fullName>
    </recommendedName>
</protein>
<proteinExistence type="predicted"/>
<dbReference type="EMBL" id="JAQNDL010000003">
    <property type="protein sequence ID" value="MDC0721545.1"/>
    <property type="molecule type" value="Genomic_DNA"/>
</dbReference>
<feature type="chain" id="PRO_5046271708" description="MYXO-CTERM domain-containing protein" evidence="1">
    <location>
        <begin position="22"/>
        <end position="173"/>
    </location>
</feature>
<evidence type="ECO:0000313" key="2">
    <source>
        <dbReference type="EMBL" id="MDC0721545.1"/>
    </source>
</evidence>